<protein>
    <recommendedName>
        <fullName evidence="14">lytic cellulose monooxygenase (C4-dehydrogenating)</fullName>
        <ecNumber evidence="14">1.14.99.56</ecNumber>
    </recommendedName>
</protein>
<keyword evidence="8" id="KW-0503">Monooxygenase</keyword>
<dbReference type="InterPro" id="IPR049892">
    <property type="entry name" value="AA9"/>
</dbReference>
<evidence type="ECO:0000259" key="15">
    <source>
        <dbReference type="Pfam" id="PF03443"/>
    </source>
</evidence>
<name>A0A6G1FTT6_9PEZI</name>
<evidence type="ECO:0000256" key="11">
    <source>
        <dbReference type="ARBA" id="ARBA00023326"/>
    </source>
</evidence>
<dbReference type="GO" id="GO:0005576">
    <property type="term" value="C:extracellular region"/>
    <property type="evidence" value="ECO:0007669"/>
    <property type="project" value="UniProtKB-SubCell"/>
</dbReference>
<evidence type="ECO:0000313" key="16">
    <source>
        <dbReference type="EMBL" id="KAF1809089.1"/>
    </source>
</evidence>
<dbReference type="PANTHER" id="PTHR33353:SF6">
    <property type="entry name" value="ENDOGLUCANASE IV"/>
    <property type="match status" value="1"/>
</dbReference>
<comment type="cofactor">
    <cofactor evidence="1">
        <name>Cu(2+)</name>
        <dbReference type="ChEBI" id="CHEBI:29036"/>
    </cofactor>
</comment>
<dbReference type="PANTHER" id="PTHR33353">
    <property type="entry name" value="PUTATIVE (AFU_ORTHOLOGUE AFUA_1G12560)-RELATED"/>
    <property type="match status" value="1"/>
</dbReference>
<evidence type="ECO:0000256" key="4">
    <source>
        <dbReference type="ARBA" id="ARBA00022723"/>
    </source>
</evidence>
<evidence type="ECO:0000256" key="9">
    <source>
        <dbReference type="ARBA" id="ARBA00023157"/>
    </source>
</evidence>
<keyword evidence="10" id="KW-0119">Carbohydrate metabolism</keyword>
<reference evidence="18" key="2">
    <citation type="submission" date="2020-04" db="EMBL/GenBank/DDBJ databases">
        <authorList>
            <consortium name="NCBI Genome Project"/>
        </authorList>
    </citation>
    <scope>NUCLEOTIDE SEQUENCE</scope>
    <source>
        <strain evidence="18">CBS 781.70</strain>
    </source>
</reference>
<gene>
    <name evidence="16 18" type="ORF">P152DRAFT_476664</name>
</gene>
<keyword evidence="17" id="KW-1185">Reference proteome</keyword>
<comment type="catalytic activity">
    <reaction evidence="13">
        <text>[(1-&gt;4)-beta-D-glucosyl]n+m + reduced acceptor + O2 = 4-dehydro-beta-D-glucosyl-[(1-&gt;4)-beta-D-glucosyl]n-1 + [(1-&gt;4)-beta-D-glucosyl]m + acceptor + H2O.</text>
        <dbReference type="EC" id="1.14.99.56"/>
    </reaction>
</comment>
<dbReference type="InterPro" id="IPR005103">
    <property type="entry name" value="AA9_LPMO"/>
</dbReference>
<evidence type="ECO:0000256" key="6">
    <source>
        <dbReference type="ARBA" id="ARBA00023002"/>
    </source>
</evidence>
<keyword evidence="9" id="KW-1015">Disulfide bond</keyword>
<dbReference type="GeneID" id="54422098"/>
<dbReference type="RefSeq" id="XP_033530720.1">
    <property type="nucleotide sequence ID" value="XM_033681528.1"/>
</dbReference>
<accession>A0A6G1FTT6</accession>
<sequence length="351" mass="38644">MRLSLLLFVGAVCAHTTIKNIVIDGNAYHPFDERIDHLVGPVKRIGWTYDVVPPTFNPVTDFSSPDIACRKNAIAPALKAIARAGAEVILLWTPITRMHWGPGVAYLGRLPTPETSPNDIKFFKIYEKGFDATADKWANQLANDEGDMYKLRLPSDIAPGTYILRAELIALHGNMKELMSHDLKEQIQIYPYCFSIEITGSGTANPEGVTFPGPYKGTDPSFTFAPAATYLNSTEGFTEENSKFVPPGPPLYDGKYAAPTGPRPTVTREQTGAYPPELEVIYQDLIRKIERPALKLATYINTAWPGYQADSDTMKTYAQIGAGVFKESNEAIEAVKGDILAFKNATQGYKS</sequence>
<evidence type="ECO:0000313" key="18">
    <source>
        <dbReference type="RefSeq" id="XP_033530720.1"/>
    </source>
</evidence>
<dbReference type="CDD" id="cd21175">
    <property type="entry name" value="LPMO_AA9"/>
    <property type="match status" value="1"/>
</dbReference>
<dbReference type="Gene3D" id="2.70.50.70">
    <property type="match status" value="1"/>
</dbReference>
<keyword evidence="7" id="KW-0186">Copper</keyword>
<evidence type="ECO:0000256" key="8">
    <source>
        <dbReference type="ARBA" id="ARBA00023033"/>
    </source>
</evidence>
<dbReference type="AlphaFoldDB" id="A0A6G1FTT6"/>
<evidence type="ECO:0000256" key="1">
    <source>
        <dbReference type="ARBA" id="ARBA00001973"/>
    </source>
</evidence>
<dbReference type="EMBL" id="ML975175">
    <property type="protein sequence ID" value="KAF1809089.1"/>
    <property type="molecule type" value="Genomic_DNA"/>
</dbReference>
<evidence type="ECO:0000256" key="2">
    <source>
        <dbReference type="ARBA" id="ARBA00004613"/>
    </source>
</evidence>
<dbReference type="GO" id="GO:0004497">
    <property type="term" value="F:monooxygenase activity"/>
    <property type="evidence" value="ECO:0007669"/>
    <property type="project" value="UniProtKB-KW"/>
</dbReference>
<dbReference type="GO" id="GO:0030245">
    <property type="term" value="P:cellulose catabolic process"/>
    <property type="evidence" value="ECO:0007669"/>
    <property type="project" value="UniProtKB-KW"/>
</dbReference>
<evidence type="ECO:0000256" key="7">
    <source>
        <dbReference type="ARBA" id="ARBA00023008"/>
    </source>
</evidence>
<evidence type="ECO:0000256" key="5">
    <source>
        <dbReference type="ARBA" id="ARBA00023001"/>
    </source>
</evidence>
<reference evidence="18" key="3">
    <citation type="submission" date="2025-04" db="UniProtKB">
        <authorList>
            <consortium name="RefSeq"/>
        </authorList>
    </citation>
    <scope>IDENTIFICATION</scope>
    <source>
        <strain evidence="18">CBS 781.70</strain>
    </source>
</reference>
<keyword evidence="11" id="KW-0624">Polysaccharide degradation</keyword>
<evidence type="ECO:0000256" key="10">
    <source>
        <dbReference type="ARBA" id="ARBA00023277"/>
    </source>
</evidence>
<dbReference type="GO" id="GO:0046872">
    <property type="term" value="F:metal ion binding"/>
    <property type="evidence" value="ECO:0007669"/>
    <property type="project" value="UniProtKB-KW"/>
</dbReference>
<evidence type="ECO:0000256" key="12">
    <source>
        <dbReference type="ARBA" id="ARBA00044502"/>
    </source>
</evidence>
<dbReference type="EC" id="1.14.99.56" evidence="14"/>
<comment type="similarity">
    <text evidence="12">Belongs to the polysaccharide monooxygenase AA9 family.</text>
</comment>
<proteinExistence type="inferred from homology"/>
<dbReference type="Pfam" id="PF03443">
    <property type="entry name" value="AA9"/>
    <property type="match status" value="1"/>
</dbReference>
<dbReference type="Proteomes" id="UP000504638">
    <property type="component" value="Unplaced"/>
</dbReference>
<organism evidence="16">
    <name type="scientific">Eremomyces bilateralis CBS 781.70</name>
    <dbReference type="NCBI Taxonomy" id="1392243"/>
    <lineage>
        <taxon>Eukaryota</taxon>
        <taxon>Fungi</taxon>
        <taxon>Dikarya</taxon>
        <taxon>Ascomycota</taxon>
        <taxon>Pezizomycotina</taxon>
        <taxon>Dothideomycetes</taxon>
        <taxon>Dothideomycetes incertae sedis</taxon>
        <taxon>Eremomycetales</taxon>
        <taxon>Eremomycetaceae</taxon>
        <taxon>Eremomyces</taxon>
    </lineage>
</organism>
<evidence type="ECO:0000256" key="3">
    <source>
        <dbReference type="ARBA" id="ARBA00022525"/>
    </source>
</evidence>
<keyword evidence="5" id="KW-0136">Cellulose degradation</keyword>
<feature type="domain" description="Auxiliary Activity family 9 catalytic" evidence="15">
    <location>
        <begin position="15"/>
        <end position="226"/>
    </location>
</feature>
<evidence type="ECO:0000313" key="17">
    <source>
        <dbReference type="Proteomes" id="UP000504638"/>
    </source>
</evidence>
<keyword evidence="4" id="KW-0479">Metal-binding</keyword>
<keyword evidence="6" id="KW-0560">Oxidoreductase</keyword>
<keyword evidence="3" id="KW-0964">Secreted</keyword>
<evidence type="ECO:0000256" key="14">
    <source>
        <dbReference type="ARBA" id="ARBA00047174"/>
    </source>
</evidence>
<evidence type="ECO:0000256" key="13">
    <source>
        <dbReference type="ARBA" id="ARBA00045077"/>
    </source>
</evidence>
<comment type="subcellular location">
    <subcellularLocation>
        <location evidence="2">Secreted</location>
    </subcellularLocation>
</comment>
<dbReference type="OrthoDB" id="3496539at2759"/>
<reference evidence="16 18" key="1">
    <citation type="submission" date="2020-01" db="EMBL/GenBank/DDBJ databases">
        <authorList>
            <consortium name="DOE Joint Genome Institute"/>
            <person name="Haridas S."/>
            <person name="Albert R."/>
            <person name="Binder M."/>
            <person name="Bloem J."/>
            <person name="Labutti K."/>
            <person name="Salamov A."/>
            <person name="Andreopoulos B."/>
            <person name="Baker S.E."/>
            <person name="Barry K."/>
            <person name="Bills G."/>
            <person name="Bluhm B.H."/>
            <person name="Cannon C."/>
            <person name="Castanera R."/>
            <person name="Culley D.E."/>
            <person name="Daum C."/>
            <person name="Ezra D."/>
            <person name="Gonzalez J.B."/>
            <person name="Henrissat B."/>
            <person name="Kuo A."/>
            <person name="Liang C."/>
            <person name="Lipzen A."/>
            <person name="Lutzoni F."/>
            <person name="Magnuson J."/>
            <person name="Mondo S."/>
            <person name="Nolan M."/>
            <person name="Ohm R."/>
            <person name="Pangilinan J."/>
            <person name="Park H.-J."/>
            <person name="Ramirez L."/>
            <person name="Alfaro M."/>
            <person name="Sun H."/>
            <person name="Tritt A."/>
            <person name="Yoshinaga Y."/>
            <person name="Zwiers L.-H."/>
            <person name="Turgeon B.G."/>
            <person name="Goodwin S.B."/>
            <person name="Spatafora J.W."/>
            <person name="Crous P.W."/>
            <person name="Grigoriev I.V."/>
        </authorList>
    </citation>
    <scope>NUCLEOTIDE SEQUENCE</scope>
    <source>
        <strain evidence="16 18">CBS 781.70</strain>
    </source>
</reference>